<comment type="similarity">
    <text evidence="1">Belongs to the thioredoxin family. DsbA subfamily.</text>
</comment>
<feature type="domain" description="Thioredoxin-like fold" evidence="6">
    <location>
        <begin position="9"/>
        <end position="168"/>
    </location>
</feature>
<evidence type="ECO:0000259" key="6">
    <source>
        <dbReference type="Pfam" id="PF13462"/>
    </source>
</evidence>
<evidence type="ECO:0000313" key="10">
    <source>
        <dbReference type="Proteomes" id="UP000325743"/>
    </source>
</evidence>
<dbReference type="EMBL" id="CP032518">
    <property type="protein sequence ID" value="QEZ44948.1"/>
    <property type="molecule type" value="Genomic_DNA"/>
</dbReference>
<reference evidence="7 10" key="2">
    <citation type="submission" date="2018-09" db="EMBL/GenBank/DDBJ databases">
        <title>Complete genome sequence of Cupriavidus oxalaticus T2, a bacterium capable of phenol tolerance and degradation.</title>
        <authorList>
            <person name="Yan J."/>
        </authorList>
    </citation>
    <scope>NUCLEOTIDE SEQUENCE [LARGE SCALE GENOMIC DNA]</scope>
    <source>
        <strain evidence="7 10">T2</strain>
    </source>
</reference>
<accession>A0A375GJ78</accession>
<evidence type="ECO:0000256" key="2">
    <source>
        <dbReference type="ARBA" id="ARBA00022729"/>
    </source>
</evidence>
<dbReference type="Proteomes" id="UP000325743">
    <property type="component" value="Chromosome 1"/>
</dbReference>
<dbReference type="SUPFAM" id="SSF52833">
    <property type="entry name" value="Thioredoxin-like"/>
    <property type="match status" value="1"/>
</dbReference>
<evidence type="ECO:0000256" key="4">
    <source>
        <dbReference type="ARBA" id="ARBA00023157"/>
    </source>
</evidence>
<keyword evidence="5" id="KW-0676">Redox-active center</keyword>
<dbReference type="Gene3D" id="3.40.30.10">
    <property type="entry name" value="Glutaredoxin"/>
    <property type="match status" value="1"/>
</dbReference>
<proteinExistence type="inferred from homology"/>
<keyword evidence="4" id="KW-1015">Disulfide bond</keyword>
<dbReference type="GO" id="GO:0016491">
    <property type="term" value="F:oxidoreductase activity"/>
    <property type="evidence" value="ECO:0007669"/>
    <property type="project" value="UniProtKB-KW"/>
</dbReference>
<keyword evidence="2" id="KW-0732">Signal</keyword>
<gene>
    <name evidence="9" type="ORF">CO2235_MP100016</name>
    <name evidence="7" type="ORF">D2917_12385</name>
    <name evidence="8" type="ORF">JTE92_04805</name>
</gene>
<dbReference type="InterPro" id="IPR012336">
    <property type="entry name" value="Thioredoxin-like_fold"/>
</dbReference>
<evidence type="ECO:0000256" key="5">
    <source>
        <dbReference type="ARBA" id="ARBA00023284"/>
    </source>
</evidence>
<sequence length="173" mass="19517">MLEVAVTAADHAVGPDTARVTVVEYGDFECSYCRIAYGAMKILLEHYGPQVRFVYRHYPMASWHPSAEPAAECAEAAAAQDRFWQMYRMLYEHPQGLKPDALRHYAAMAGLDLDRYDNDMSTHRHLPHIRADQHGGTRCRVRGTPSFFVNGTVQDVTFGMERLQRAIDTALAA</sequence>
<dbReference type="RefSeq" id="WP_063240362.1">
    <property type="nucleotide sequence ID" value="NZ_CP032518.1"/>
</dbReference>
<dbReference type="Proteomes" id="UP000256862">
    <property type="component" value="Plasmid CO2235_mp"/>
</dbReference>
<reference evidence="8 11" key="3">
    <citation type="submission" date="2021-02" db="EMBL/GenBank/DDBJ databases">
        <title>Complete Genome Sequence of Cupriavidus oxalaticus Strain Ox1, a Soil Oxalate-Degrading Species.</title>
        <authorList>
            <person name="Palmieri F."/>
            <person name="Udriet P."/>
            <person name="Deuasquier M."/>
            <person name="Beaudoing E."/>
            <person name="Johnson S.L."/>
            <person name="Davenport K.W."/>
            <person name="Chain P.S."/>
            <person name="Bindschedler S."/>
            <person name="Junier P."/>
        </authorList>
    </citation>
    <scope>NUCLEOTIDE SEQUENCE [LARGE SCALE GENOMIC DNA]</scope>
    <source>
        <strain evidence="8 11">Ox1</strain>
    </source>
</reference>
<protein>
    <submittedName>
        <fullName evidence="9">DSBA oxidoreductase</fullName>
    </submittedName>
    <submittedName>
        <fullName evidence="7">DsbA family protein</fullName>
    </submittedName>
    <submittedName>
        <fullName evidence="8">Thioredoxin domain-containing protein</fullName>
    </submittedName>
</protein>
<organism evidence="9">
    <name type="scientific">Cupriavidus oxalaticus</name>
    <dbReference type="NCBI Taxonomy" id="96344"/>
    <lineage>
        <taxon>Bacteria</taxon>
        <taxon>Pseudomonadati</taxon>
        <taxon>Pseudomonadota</taxon>
        <taxon>Betaproteobacteria</taxon>
        <taxon>Burkholderiales</taxon>
        <taxon>Burkholderiaceae</taxon>
        <taxon>Cupriavidus</taxon>
    </lineage>
</organism>
<dbReference type="PANTHER" id="PTHR13887:SF14">
    <property type="entry name" value="DISULFIDE BOND FORMATION PROTEIN D"/>
    <property type="match status" value="1"/>
</dbReference>
<evidence type="ECO:0000256" key="1">
    <source>
        <dbReference type="ARBA" id="ARBA00005791"/>
    </source>
</evidence>
<dbReference type="EMBL" id="OGUS01000133">
    <property type="protein sequence ID" value="SPC19094.1"/>
    <property type="molecule type" value="Genomic_DNA"/>
</dbReference>
<keyword evidence="11" id="KW-1185">Reference proteome</keyword>
<dbReference type="Proteomes" id="UP000623307">
    <property type="component" value="Chromosome 1"/>
</dbReference>
<dbReference type="AlphaFoldDB" id="A0A375GJ78"/>
<evidence type="ECO:0000313" key="7">
    <source>
        <dbReference type="EMBL" id="QEZ44948.1"/>
    </source>
</evidence>
<keyword evidence="3" id="KW-0560">Oxidoreductase</keyword>
<evidence type="ECO:0000256" key="3">
    <source>
        <dbReference type="ARBA" id="ARBA00023002"/>
    </source>
</evidence>
<name>A0A375GJ78_9BURK</name>
<dbReference type="EMBL" id="CP069811">
    <property type="protein sequence ID" value="QRQ92231.1"/>
    <property type="molecule type" value="Genomic_DNA"/>
</dbReference>
<dbReference type="GeneID" id="303488825"/>
<dbReference type="PANTHER" id="PTHR13887">
    <property type="entry name" value="GLUTATHIONE S-TRANSFERASE KAPPA"/>
    <property type="match status" value="1"/>
</dbReference>
<evidence type="ECO:0000313" key="11">
    <source>
        <dbReference type="Proteomes" id="UP000623307"/>
    </source>
</evidence>
<dbReference type="OrthoDB" id="9780340at2"/>
<reference evidence="9" key="1">
    <citation type="submission" date="2018-01" db="EMBL/GenBank/DDBJ databases">
        <authorList>
            <person name="Clerissi C."/>
        </authorList>
    </citation>
    <scope>NUCLEOTIDE SEQUENCE</scope>
    <source>
        <strain evidence="9">Cupriavidus oxalaticus LMG 2235</strain>
    </source>
</reference>
<evidence type="ECO:0000313" key="9">
    <source>
        <dbReference type="EMBL" id="SPC19094.1"/>
    </source>
</evidence>
<dbReference type="Pfam" id="PF13462">
    <property type="entry name" value="Thioredoxin_4"/>
    <property type="match status" value="1"/>
</dbReference>
<dbReference type="InterPro" id="IPR036249">
    <property type="entry name" value="Thioredoxin-like_sf"/>
</dbReference>
<evidence type="ECO:0000313" key="8">
    <source>
        <dbReference type="EMBL" id="QRQ92231.1"/>
    </source>
</evidence>